<evidence type="ECO:0008006" key="9">
    <source>
        <dbReference type="Google" id="ProtNLM"/>
    </source>
</evidence>
<feature type="repeat" description="PPR" evidence="4">
    <location>
        <begin position="220"/>
        <end position="254"/>
    </location>
</feature>
<evidence type="ECO:0000256" key="2">
    <source>
        <dbReference type="ARBA" id="ARBA00022737"/>
    </source>
</evidence>
<sequence length="330" mass="37402">MPDKIRTKSTHFVCALTFLPLMEADAVAPDLVLFSNLIHLARPLRRRRAQGARTLLQPPRRGDQARPQGLQRRHRRLLQVRPAPRRQAPAAPRRPRRRRGTRRRVLRPGPRRARATWPATRGGLALLAHARRGALKPDLSIFNIVLNAYGQLDLARDADRLFWSMRRAGVPPSVGTYNTMLRVYGDAGLFGEAVHLFGLMCSTAFAIRRRQQRRRQPQRDDVQYNTMIAIHGKALEDDKARSLVRQIQASGIKPNAVTYSTVPFIWLKAGKSSTAPRSSSRSCGSPARRWTRCCTRRWWSRTSAPGLSHSPSDRCASSETRTRPSPRTRP</sequence>
<evidence type="ECO:0000256" key="6">
    <source>
        <dbReference type="SAM" id="SignalP"/>
    </source>
</evidence>
<dbReference type="NCBIfam" id="TIGR00756">
    <property type="entry name" value="PPR"/>
    <property type="match status" value="3"/>
</dbReference>
<feature type="repeat" description="PPR" evidence="4">
    <location>
        <begin position="173"/>
        <end position="207"/>
    </location>
</feature>
<dbReference type="Gene3D" id="1.25.40.10">
    <property type="entry name" value="Tetratricopeptide repeat domain"/>
    <property type="match status" value="2"/>
</dbReference>
<dbReference type="InterPro" id="IPR011990">
    <property type="entry name" value="TPR-like_helical_dom_sf"/>
</dbReference>
<dbReference type="GO" id="GO:0009570">
    <property type="term" value="C:chloroplast stroma"/>
    <property type="evidence" value="ECO:0007669"/>
    <property type="project" value="TreeGrafter"/>
</dbReference>
<reference evidence="8" key="2">
    <citation type="journal article" date="2017" name="Nat. Plants">
        <title>The Aegilops tauschii genome reveals multiple impacts of transposons.</title>
        <authorList>
            <person name="Zhao G."/>
            <person name="Zou C."/>
            <person name="Li K."/>
            <person name="Wang K."/>
            <person name="Li T."/>
            <person name="Gao L."/>
            <person name="Zhang X."/>
            <person name="Wang H."/>
            <person name="Yang Z."/>
            <person name="Liu X."/>
            <person name="Jiang W."/>
            <person name="Mao L."/>
            <person name="Kong X."/>
            <person name="Jiao Y."/>
            <person name="Jia J."/>
        </authorList>
    </citation>
    <scope>NUCLEOTIDE SEQUENCE [LARGE SCALE GENOMIC DNA]</scope>
    <source>
        <strain evidence="8">cv. AL8/78</strain>
    </source>
</reference>
<keyword evidence="2" id="KW-0677">Repeat</keyword>
<dbReference type="GO" id="GO:0042134">
    <property type="term" value="F:rRNA primary transcript binding"/>
    <property type="evidence" value="ECO:0007669"/>
    <property type="project" value="TreeGrafter"/>
</dbReference>
<evidence type="ECO:0000313" key="8">
    <source>
        <dbReference type="Proteomes" id="UP000015105"/>
    </source>
</evidence>
<accession>A0A453M9C3</accession>
<evidence type="ECO:0000256" key="3">
    <source>
        <dbReference type="ARBA" id="ARBA00022946"/>
    </source>
</evidence>
<dbReference type="PANTHER" id="PTHR47447">
    <property type="entry name" value="OS03G0856100 PROTEIN"/>
    <property type="match status" value="1"/>
</dbReference>
<keyword evidence="6" id="KW-0732">Signal</keyword>
<reference evidence="7" key="4">
    <citation type="submission" date="2019-03" db="UniProtKB">
        <authorList>
            <consortium name="EnsemblPlants"/>
        </authorList>
    </citation>
    <scope>IDENTIFICATION</scope>
</reference>
<dbReference type="InterPro" id="IPR002885">
    <property type="entry name" value="PPR_rpt"/>
</dbReference>
<dbReference type="EnsemblPlants" id="AET5Gv21104400.2">
    <property type="protein sequence ID" value="AET5Gv21104400.2"/>
    <property type="gene ID" value="AET5Gv21104400"/>
</dbReference>
<reference evidence="8" key="1">
    <citation type="journal article" date="2014" name="Science">
        <title>Ancient hybridizations among the ancestral genomes of bread wheat.</title>
        <authorList>
            <consortium name="International Wheat Genome Sequencing Consortium,"/>
            <person name="Marcussen T."/>
            <person name="Sandve S.R."/>
            <person name="Heier L."/>
            <person name="Spannagl M."/>
            <person name="Pfeifer M."/>
            <person name="Jakobsen K.S."/>
            <person name="Wulff B.B."/>
            <person name="Steuernagel B."/>
            <person name="Mayer K.F."/>
            <person name="Olsen O.A."/>
        </authorList>
    </citation>
    <scope>NUCLEOTIDE SEQUENCE [LARGE SCALE GENOMIC DNA]</scope>
    <source>
        <strain evidence="8">cv. AL8/78</strain>
    </source>
</reference>
<reference evidence="7" key="5">
    <citation type="journal article" date="2021" name="G3 (Bethesda)">
        <title>Aegilops tauschii genome assembly Aet v5.0 features greater sequence contiguity and improved annotation.</title>
        <authorList>
            <person name="Wang L."/>
            <person name="Zhu T."/>
            <person name="Rodriguez J.C."/>
            <person name="Deal K.R."/>
            <person name="Dubcovsky J."/>
            <person name="McGuire P.E."/>
            <person name="Lux T."/>
            <person name="Spannagl M."/>
            <person name="Mayer K.F.X."/>
            <person name="Baldrich P."/>
            <person name="Meyers B.C."/>
            <person name="Huo N."/>
            <person name="Gu Y.Q."/>
            <person name="Zhou H."/>
            <person name="Devos K.M."/>
            <person name="Bennetzen J.L."/>
            <person name="Unver T."/>
            <person name="Budak H."/>
            <person name="Gulick P.J."/>
            <person name="Galiba G."/>
            <person name="Kalapos B."/>
            <person name="Nelson D.R."/>
            <person name="Li P."/>
            <person name="You F.M."/>
            <person name="Luo M.C."/>
            <person name="Dvorak J."/>
        </authorList>
    </citation>
    <scope>NUCLEOTIDE SEQUENCE [LARGE SCALE GENOMIC DNA]</scope>
    <source>
        <strain evidence="7">cv. AL8/78</strain>
    </source>
</reference>
<dbReference type="Pfam" id="PF01535">
    <property type="entry name" value="PPR"/>
    <property type="match status" value="1"/>
</dbReference>
<feature type="chain" id="PRO_5042372657" description="Pentatricopeptide repeat-containing protein" evidence="6">
    <location>
        <begin position="27"/>
        <end position="330"/>
    </location>
</feature>
<evidence type="ECO:0000256" key="1">
    <source>
        <dbReference type="ARBA" id="ARBA00007626"/>
    </source>
</evidence>
<dbReference type="PROSITE" id="PS51375">
    <property type="entry name" value="PPR"/>
    <property type="match status" value="3"/>
</dbReference>
<dbReference type="GO" id="GO:0045727">
    <property type="term" value="P:positive regulation of translation"/>
    <property type="evidence" value="ECO:0007669"/>
    <property type="project" value="TreeGrafter"/>
</dbReference>
<dbReference type="EnsemblPlants" id="AET5Gv21104400.3">
    <property type="protein sequence ID" value="AET5Gv21104400.3"/>
    <property type="gene ID" value="AET5Gv21104400"/>
</dbReference>
<keyword evidence="3" id="KW-0809">Transit peptide</keyword>
<feature type="compositionally biased region" description="Low complexity" evidence="5">
    <location>
        <begin position="79"/>
        <end position="91"/>
    </location>
</feature>
<dbReference type="Gramene" id="AET5Gv21104400.3">
    <property type="protein sequence ID" value="AET5Gv21104400.3"/>
    <property type="gene ID" value="AET5Gv21104400"/>
</dbReference>
<dbReference type="GO" id="GO:0003729">
    <property type="term" value="F:mRNA binding"/>
    <property type="evidence" value="ECO:0007669"/>
    <property type="project" value="TreeGrafter"/>
</dbReference>
<dbReference type="Proteomes" id="UP000015105">
    <property type="component" value="Chromosome 5D"/>
</dbReference>
<proteinExistence type="inferred from homology"/>
<protein>
    <recommendedName>
        <fullName evidence="9">Pentatricopeptide repeat-containing protein</fullName>
    </recommendedName>
</protein>
<dbReference type="Gramene" id="AET5Gv21104400.2">
    <property type="protein sequence ID" value="AET5Gv21104400.2"/>
    <property type="gene ID" value="AET5Gv21104400"/>
</dbReference>
<evidence type="ECO:0000313" key="7">
    <source>
        <dbReference type="EnsemblPlants" id="AET5Gv21104400.2"/>
    </source>
</evidence>
<evidence type="ECO:0000256" key="5">
    <source>
        <dbReference type="SAM" id="MobiDB-lite"/>
    </source>
</evidence>
<feature type="region of interest" description="Disordered" evidence="5">
    <location>
        <begin position="51"/>
        <end position="115"/>
    </location>
</feature>
<dbReference type="STRING" id="200361.A0A453M9C3"/>
<feature type="compositionally biased region" description="Basic residues" evidence="5">
    <location>
        <begin position="93"/>
        <end position="114"/>
    </location>
</feature>
<keyword evidence="8" id="KW-1185">Reference proteome</keyword>
<organism evidence="7 8">
    <name type="scientific">Aegilops tauschii subsp. strangulata</name>
    <name type="common">Goatgrass</name>
    <dbReference type="NCBI Taxonomy" id="200361"/>
    <lineage>
        <taxon>Eukaryota</taxon>
        <taxon>Viridiplantae</taxon>
        <taxon>Streptophyta</taxon>
        <taxon>Embryophyta</taxon>
        <taxon>Tracheophyta</taxon>
        <taxon>Spermatophyta</taxon>
        <taxon>Magnoliopsida</taxon>
        <taxon>Liliopsida</taxon>
        <taxon>Poales</taxon>
        <taxon>Poaceae</taxon>
        <taxon>BOP clade</taxon>
        <taxon>Pooideae</taxon>
        <taxon>Triticodae</taxon>
        <taxon>Triticeae</taxon>
        <taxon>Triticinae</taxon>
        <taxon>Aegilops</taxon>
    </lineage>
</organism>
<evidence type="ECO:0000256" key="4">
    <source>
        <dbReference type="PROSITE-ProRule" id="PRU00708"/>
    </source>
</evidence>
<reference evidence="7" key="3">
    <citation type="journal article" date="2017" name="Nature">
        <title>Genome sequence of the progenitor of the wheat D genome Aegilops tauschii.</title>
        <authorList>
            <person name="Luo M.C."/>
            <person name="Gu Y.Q."/>
            <person name="Puiu D."/>
            <person name="Wang H."/>
            <person name="Twardziok S.O."/>
            <person name="Deal K.R."/>
            <person name="Huo N."/>
            <person name="Zhu T."/>
            <person name="Wang L."/>
            <person name="Wang Y."/>
            <person name="McGuire P.E."/>
            <person name="Liu S."/>
            <person name="Long H."/>
            <person name="Ramasamy R.K."/>
            <person name="Rodriguez J.C."/>
            <person name="Van S.L."/>
            <person name="Yuan L."/>
            <person name="Wang Z."/>
            <person name="Xia Z."/>
            <person name="Xiao L."/>
            <person name="Anderson O.D."/>
            <person name="Ouyang S."/>
            <person name="Liang Y."/>
            <person name="Zimin A.V."/>
            <person name="Pertea G."/>
            <person name="Qi P."/>
            <person name="Bennetzen J.L."/>
            <person name="Dai X."/>
            <person name="Dawson M.W."/>
            <person name="Muller H.G."/>
            <person name="Kugler K."/>
            <person name="Rivarola-Duarte L."/>
            <person name="Spannagl M."/>
            <person name="Mayer K.F.X."/>
            <person name="Lu F.H."/>
            <person name="Bevan M.W."/>
            <person name="Leroy P."/>
            <person name="Li P."/>
            <person name="You F.M."/>
            <person name="Sun Q."/>
            <person name="Liu Z."/>
            <person name="Lyons E."/>
            <person name="Wicker T."/>
            <person name="Salzberg S.L."/>
            <person name="Devos K.M."/>
            <person name="Dvorak J."/>
        </authorList>
    </citation>
    <scope>NUCLEOTIDE SEQUENCE [LARGE SCALE GENOMIC DNA]</scope>
    <source>
        <strain evidence="7">cv. AL8/78</strain>
    </source>
</reference>
<name>A0A453M9C3_AEGTS</name>
<feature type="signal peptide" evidence="6">
    <location>
        <begin position="1"/>
        <end position="26"/>
    </location>
</feature>
<feature type="region of interest" description="Disordered" evidence="5">
    <location>
        <begin position="302"/>
        <end position="330"/>
    </location>
</feature>
<dbReference type="AlphaFoldDB" id="A0A453M9C3"/>
<dbReference type="Pfam" id="PF13041">
    <property type="entry name" value="PPR_2"/>
    <property type="match status" value="1"/>
</dbReference>
<comment type="similarity">
    <text evidence="1">Belongs to the PPR family. P subfamily.</text>
</comment>
<feature type="repeat" description="PPR" evidence="4">
    <location>
        <begin position="138"/>
        <end position="172"/>
    </location>
</feature>
<dbReference type="PANTHER" id="PTHR47447:SF7">
    <property type="entry name" value="PENTATRICOPEPTIDE REPEAT-CONTAINING PROTEIN"/>
    <property type="match status" value="1"/>
</dbReference>